<dbReference type="SUPFAM" id="SSF75304">
    <property type="entry name" value="Amidase signature (AS) enzymes"/>
    <property type="match status" value="1"/>
</dbReference>
<dbReference type="OrthoDB" id="9811471at2"/>
<dbReference type="RefSeq" id="WP_153737893.1">
    <property type="nucleotide sequence ID" value="NZ_WJNG01000015.1"/>
</dbReference>
<dbReference type="InterPro" id="IPR036928">
    <property type="entry name" value="AS_sf"/>
</dbReference>
<reference evidence="2" key="1">
    <citation type="submission" date="2019-11" db="EMBL/GenBank/DDBJ databases">
        <authorList>
            <person name="Li J."/>
        </authorList>
    </citation>
    <scope>NUCLEOTIDE SEQUENCE</scope>
    <source>
        <strain evidence="2">B6B</strain>
    </source>
</reference>
<dbReference type="PANTHER" id="PTHR42678:SF34">
    <property type="entry name" value="OS04G0183300 PROTEIN"/>
    <property type="match status" value="1"/>
</dbReference>
<organism evidence="2 3">
    <name type="scientific">Aquibacillus halophilus</name>
    <dbReference type="NCBI Taxonomy" id="930132"/>
    <lineage>
        <taxon>Bacteria</taxon>
        <taxon>Bacillati</taxon>
        <taxon>Bacillota</taxon>
        <taxon>Bacilli</taxon>
        <taxon>Bacillales</taxon>
        <taxon>Bacillaceae</taxon>
        <taxon>Aquibacillus</taxon>
    </lineage>
</organism>
<keyword evidence="2" id="KW-0378">Hydrolase</keyword>
<feature type="domain" description="Amidase" evidence="1">
    <location>
        <begin position="32"/>
        <end position="456"/>
    </location>
</feature>
<keyword evidence="3" id="KW-1185">Reference proteome</keyword>
<dbReference type="EMBL" id="WJNG01000015">
    <property type="protein sequence ID" value="MRH44288.1"/>
    <property type="molecule type" value="Genomic_DNA"/>
</dbReference>
<evidence type="ECO:0000313" key="3">
    <source>
        <dbReference type="Proteomes" id="UP000799092"/>
    </source>
</evidence>
<name>A0A6A8DEZ8_9BACI</name>
<accession>A0A6A8DEZ8</accession>
<dbReference type="AlphaFoldDB" id="A0A6A8DEZ8"/>
<dbReference type="Gene3D" id="3.90.1300.10">
    <property type="entry name" value="Amidase signature (AS) domain"/>
    <property type="match status" value="1"/>
</dbReference>
<proteinExistence type="predicted"/>
<protein>
    <submittedName>
        <fullName evidence="2">Amidase</fullName>
        <ecNumber evidence="2">3.5.1.4</ecNumber>
    </submittedName>
</protein>
<gene>
    <name evidence="2" type="ORF">GH741_16715</name>
</gene>
<sequence length="475" mass="50601">MNKNYNTIEEIQLAFDKGAETSLSLTKSYLKIISKYNQTGPSINAILEINPDALHIAEALDIEREQHGARGPLHGIPILLKDNIDTGDKMHTSAGSIALANNYAKEDSFVALKLREAGAVLLGKANLTEWANFMTEGMPNGYSSRGGQVLNPYSPLFDVGGSSSGPAAAIAAGFATGSIGTETSGSILSPASSNSLVGIKPTVGLISRSGIIPIAHSQDTAGPITRTVADAAVILGALTGLDDKDPATRTSAGKAKTDYTNYLNSTGLNGARIGIDRNYLTELDHDELALVDKAIEDIKAQGAEIIDSTEIATNPSDYSVLFHEFKCDLNAYLNDLSPNVPVHSLAEVIQYNLEHAEKALQYGQKLLVESESKSGTLTDAEYINARLEDIELAQEKGIDAVMKEHQLDALLFVNNYGAGIAAKAGYPSITVPAGYTPEDKPVGITFTGMAYSEAKLIELAYGYEQATKHRKDPIL</sequence>
<comment type="caution">
    <text evidence="2">The sequence shown here is derived from an EMBL/GenBank/DDBJ whole genome shotgun (WGS) entry which is preliminary data.</text>
</comment>
<dbReference type="InterPro" id="IPR023631">
    <property type="entry name" value="Amidase_dom"/>
</dbReference>
<dbReference type="GO" id="GO:0004040">
    <property type="term" value="F:amidase activity"/>
    <property type="evidence" value="ECO:0007669"/>
    <property type="project" value="UniProtKB-EC"/>
</dbReference>
<dbReference type="NCBIfam" id="NF005300">
    <property type="entry name" value="PRK06828.1"/>
    <property type="match status" value="1"/>
</dbReference>
<evidence type="ECO:0000313" key="2">
    <source>
        <dbReference type="EMBL" id="MRH44288.1"/>
    </source>
</evidence>
<dbReference type="Pfam" id="PF01425">
    <property type="entry name" value="Amidase"/>
    <property type="match status" value="1"/>
</dbReference>
<dbReference type="EC" id="3.5.1.4" evidence="2"/>
<dbReference type="Proteomes" id="UP000799092">
    <property type="component" value="Unassembled WGS sequence"/>
</dbReference>
<dbReference type="PANTHER" id="PTHR42678">
    <property type="entry name" value="AMIDASE"/>
    <property type="match status" value="1"/>
</dbReference>
<evidence type="ECO:0000259" key="1">
    <source>
        <dbReference type="Pfam" id="PF01425"/>
    </source>
</evidence>